<feature type="region of interest" description="Disordered" evidence="1">
    <location>
        <begin position="31"/>
        <end position="59"/>
    </location>
</feature>
<protein>
    <submittedName>
        <fullName evidence="2">Uncharacterized protein</fullName>
    </submittedName>
</protein>
<name>A0AAW1XTL7_RUBAR</name>
<evidence type="ECO:0000313" key="3">
    <source>
        <dbReference type="Proteomes" id="UP001457282"/>
    </source>
</evidence>
<comment type="caution">
    <text evidence="2">The sequence shown here is derived from an EMBL/GenBank/DDBJ whole genome shotgun (WGS) entry which is preliminary data.</text>
</comment>
<proteinExistence type="predicted"/>
<gene>
    <name evidence="2" type="ORF">M0R45_015971</name>
</gene>
<dbReference type="AlphaFoldDB" id="A0AAW1XTL7"/>
<reference evidence="2 3" key="1">
    <citation type="journal article" date="2023" name="G3 (Bethesda)">
        <title>A chromosome-length genome assembly and annotation of blackberry (Rubus argutus, cv. 'Hillquist').</title>
        <authorList>
            <person name="Bruna T."/>
            <person name="Aryal R."/>
            <person name="Dudchenko O."/>
            <person name="Sargent D.J."/>
            <person name="Mead D."/>
            <person name="Buti M."/>
            <person name="Cavallini A."/>
            <person name="Hytonen T."/>
            <person name="Andres J."/>
            <person name="Pham M."/>
            <person name="Weisz D."/>
            <person name="Mascagni F."/>
            <person name="Usai G."/>
            <person name="Natali L."/>
            <person name="Bassil N."/>
            <person name="Fernandez G.E."/>
            <person name="Lomsadze A."/>
            <person name="Armour M."/>
            <person name="Olukolu B."/>
            <person name="Poorten T."/>
            <person name="Britton C."/>
            <person name="Davik J."/>
            <person name="Ashrafi H."/>
            <person name="Aiden E.L."/>
            <person name="Borodovsky M."/>
            <person name="Worthington M."/>
        </authorList>
    </citation>
    <scope>NUCLEOTIDE SEQUENCE [LARGE SCALE GENOMIC DNA]</scope>
    <source>
        <strain evidence="2">PI 553951</strain>
    </source>
</reference>
<dbReference type="Proteomes" id="UP001457282">
    <property type="component" value="Unassembled WGS sequence"/>
</dbReference>
<evidence type="ECO:0000313" key="2">
    <source>
        <dbReference type="EMBL" id="KAK9939269.1"/>
    </source>
</evidence>
<accession>A0AAW1XTL7</accession>
<sequence>MLKDTDFAPPEYPYMAQSEGSIIPFKGKFVSPTEEASPSGHARFKTKPHTSVRPQPTIPLGFMLTPGMNLEMEDSTSYNSKEFVKIVKNE</sequence>
<organism evidence="2 3">
    <name type="scientific">Rubus argutus</name>
    <name type="common">Southern blackberry</name>
    <dbReference type="NCBI Taxonomy" id="59490"/>
    <lineage>
        <taxon>Eukaryota</taxon>
        <taxon>Viridiplantae</taxon>
        <taxon>Streptophyta</taxon>
        <taxon>Embryophyta</taxon>
        <taxon>Tracheophyta</taxon>
        <taxon>Spermatophyta</taxon>
        <taxon>Magnoliopsida</taxon>
        <taxon>eudicotyledons</taxon>
        <taxon>Gunneridae</taxon>
        <taxon>Pentapetalae</taxon>
        <taxon>rosids</taxon>
        <taxon>fabids</taxon>
        <taxon>Rosales</taxon>
        <taxon>Rosaceae</taxon>
        <taxon>Rosoideae</taxon>
        <taxon>Rosoideae incertae sedis</taxon>
        <taxon>Rubus</taxon>
    </lineage>
</organism>
<evidence type="ECO:0000256" key="1">
    <source>
        <dbReference type="SAM" id="MobiDB-lite"/>
    </source>
</evidence>
<dbReference type="EMBL" id="JBEDUW010000003">
    <property type="protein sequence ID" value="KAK9939269.1"/>
    <property type="molecule type" value="Genomic_DNA"/>
</dbReference>
<keyword evidence="3" id="KW-1185">Reference proteome</keyword>